<protein>
    <recommendedName>
        <fullName evidence="8">CopC domain-containing protein</fullName>
    </recommendedName>
</protein>
<dbReference type="InterPro" id="IPR032694">
    <property type="entry name" value="CopC/D"/>
</dbReference>
<evidence type="ECO:0000256" key="7">
    <source>
        <dbReference type="SAM" id="SignalP"/>
    </source>
</evidence>
<evidence type="ECO:0000259" key="8">
    <source>
        <dbReference type="Pfam" id="PF04234"/>
    </source>
</evidence>
<organism evidence="9 10">
    <name type="scientific">Lysinibacillus contaminans</name>
    <dbReference type="NCBI Taxonomy" id="1293441"/>
    <lineage>
        <taxon>Bacteria</taxon>
        <taxon>Bacillati</taxon>
        <taxon>Bacillota</taxon>
        <taxon>Bacilli</taxon>
        <taxon>Bacillales</taxon>
        <taxon>Bacillaceae</taxon>
        <taxon>Lysinibacillus</taxon>
    </lineage>
</organism>
<evidence type="ECO:0000256" key="3">
    <source>
        <dbReference type="ARBA" id="ARBA00022729"/>
    </source>
</evidence>
<evidence type="ECO:0000313" key="10">
    <source>
        <dbReference type="Proteomes" id="UP000050668"/>
    </source>
</evidence>
<feature type="chain" id="PRO_5047090840" description="CopC domain-containing protein" evidence="7">
    <location>
        <begin position="24"/>
        <end position="181"/>
    </location>
</feature>
<dbReference type="RefSeq" id="WP_053582608.1">
    <property type="nucleotide sequence ID" value="NZ_LGRV01000003.1"/>
</dbReference>
<keyword evidence="6" id="KW-0812">Transmembrane</keyword>
<dbReference type="EMBL" id="LGRV01000003">
    <property type="protein sequence ID" value="KOS67795.1"/>
    <property type="molecule type" value="Genomic_DNA"/>
</dbReference>
<evidence type="ECO:0000256" key="4">
    <source>
        <dbReference type="ARBA" id="ARBA00023008"/>
    </source>
</evidence>
<dbReference type="PANTHER" id="PTHR34820">
    <property type="entry name" value="INNER MEMBRANE PROTEIN YEBZ"/>
    <property type="match status" value="1"/>
</dbReference>
<feature type="transmembrane region" description="Helical" evidence="6">
    <location>
        <begin position="156"/>
        <end position="176"/>
    </location>
</feature>
<feature type="domain" description="CopC" evidence="8">
    <location>
        <begin position="24"/>
        <end position="116"/>
    </location>
</feature>
<keyword evidence="6" id="KW-0472">Membrane</keyword>
<keyword evidence="2" id="KW-0479">Metal-binding</keyword>
<evidence type="ECO:0000256" key="2">
    <source>
        <dbReference type="ARBA" id="ARBA00022723"/>
    </source>
</evidence>
<sequence length="181" mass="19434">MKHIFTAAAAALLVMSLSNSAFAHSHLGGSNPADGDVITEPLNEIVLNFDGQIEQGSFIDVTTTSGQAIELQEIIIGEGTLTGTIAEPLPNNEYQVNWSIISTDGHPLEGDFSFTVNVPVSESVEKETEEPSEVTNTVEETKEAASADEEKDSSSFTTIILILLLVIIVAGGFFFFTKRKK</sequence>
<evidence type="ECO:0000256" key="5">
    <source>
        <dbReference type="SAM" id="MobiDB-lite"/>
    </source>
</evidence>
<dbReference type="InterPro" id="IPR014755">
    <property type="entry name" value="Cu-Rt/internalin_Ig-like"/>
</dbReference>
<evidence type="ECO:0000313" key="9">
    <source>
        <dbReference type="EMBL" id="KOS67795.1"/>
    </source>
</evidence>
<gene>
    <name evidence="9" type="ORF">AEA09_03970</name>
</gene>
<keyword evidence="3 7" id="KW-0732">Signal</keyword>
<dbReference type="InterPro" id="IPR007348">
    <property type="entry name" value="CopC_dom"/>
</dbReference>
<dbReference type="InterPro" id="IPR014756">
    <property type="entry name" value="Ig_E-set"/>
</dbReference>
<name>A0ABR5JZ69_9BACI</name>
<reference evidence="10" key="1">
    <citation type="submission" date="2015-07" db="EMBL/GenBank/DDBJ databases">
        <title>Fjat-14205 dsm 2895.</title>
        <authorList>
            <person name="Liu B."/>
            <person name="Wang J."/>
            <person name="Zhu Y."/>
            <person name="Liu G."/>
            <person name="Chen Q."/>
            <person name="Chen Z."/>
            <person name="Lan J."/>
            <person name="Che J."/>
            <person name="Ge C."/>
            <person name="Shi H."/>
            <person name="Pan Z."/>
            <person name="Liu X."/>
        </authorList>
    </citation>
    <scope>NUCLEOTIDE SEQUENCE [LARGE SCALE GENOMIC DNA]</scope>
    <source>
        <strain evidence="10">DSM 25560</strain>
    </source>
</reference>
<keyword evidence="4" id="KW-0186">Copper</keyword>
<proteinExistence type="predicted"/>
<evidence type="ECO:0000256" key="1">
    <source>
        <dbReference type="ARBA" id="ARBA00004196"/>
    </source>
</evidence>
<feature type="signal peptide" evidence="7">
    <location>
        <begin position="1"/>
        <end position="23"/>
    </location>
</feature>
<keyword evidence="10" id="KW-1185">Reference proteome</keyword>
<dbReference type="Proteomes" id="UP000050668">
    <property type="component" value="Unassembled WGS sequence"/>
</dbReference>
<comment type="subcellular location">
    <subcellularLocation>
        <location evidence="1">Cell envelope</location>
    </subcellularLocation>
</comment>
<dbReference type="SUPFAM" id="SSF81296">
    <property type="entry name" value="E set domains"/>
    <property type="match status" value="1"/>
</dbReference>
<feature type="region of interest" description="Disordered" evidence="5">
    <location>
        <begin position="122"/>
        <end position="149"/>
    </location>
</feature>
<dbReference type="PANTHER" id="PTHR34820:SF4">
    <property type="entry name" value="INNER MEMBRANE PROTEIN YEBZ"/>
    <property type="match status" value="1"/>
</dbReference>
<accession>A0ABR5JZ69</accession>
<comment type="caution">
    <text evidence="9">The sequence shown here is derived from an EMBL/GenBank/DDBJ whole genome shotgun (WGS) entry which is preliminary data.</text>
</comment>
<keyword evidence="6" id="KW-1133">Transmembrane helix</keyword>
<dbReference type="Gene3D" id="2.60.40.1220">
    <property type="match status" value="1"/>
</dbReference>
<dbReference type="Pfam" id="PF04234">
    <property type="entry name" value="CopC"/>
    <property type="match status" value="1"/>
</dbReference>
<evidence type="ECO:0000256" key="6">
    <source>
        <dbReference type="SAM" id="Phobius"/>
    </source>
</evidence>